<dbReference type="FunFam" id="3.30.200.20:FF:000228">
    <property type="entry name" value="Serine/threonine-protein kinase BIK1"/>
    <property type="match status" value="1"/>
</dbReference>
<evidence type="ECO:0000256" key="7">
    <source>
        <dbReference type="ARBA" id="ARBA00022777"/>
    </source>
</evidence>
<feature type="compositionally biased region" description="Basic and acidic residues" evidence="13">
    <location>
        <begin position="17"/>
        <end position="26"/>
    </location>
</feature>
<dbReference type="Pfam" id="PF07714">
    <property type="entry name" value="PK_Tyr_Ser-Thr"/>
    <property type="match status" value="1"/>
</dbReference>
<dbReference type="PROSITE" id="PS50011">
    <property type="entry name" value="PROTEIN_KINASE_DOM"/>
    <property type="match status" value="1"/>
</dbReference>
<comment type="similarity">
    <text evidence="12">Belongs to the protein kinase superfamily.</text>
</comment>
<evidence type="ECO:0000256" key="8">
    <source>
        <dbReference type="ARBA" id="ARBA00022840"/>
    </source>
</evidence>
<evidence type="ECO:0000256" key="9">
    <source>
        <dbReference type="ARBA" id="ARBA00047899"/>
    </source>
</evidence>
<dbReference type="GO" id="GO:0005524">
    <property type="term" value="F:ATP binding"/>
    <property type="evidence" value="ECO:0007669"/>
    <property type="project" value="UniProtKB-UniRule"/>
</dbReference>
<evidence type="ECO:0000256" key="13">
    <source>
        <dbReference type="SAM" id="MobiDB-lite"/>
    </source>
</evidence>
<evidence type="ECO:0000256" key="6">
    <source>
        <dbReference type="ARBA" id="ARBA00022741"/>
    </source>
</evidence>
<protein>
    <recommendedName>
        <fullName evidence="2">non-specific serine/threonine protein kinase</fullName>
        <ecNumber evidence="2">2.7.11.1</ecNumber>
    </recommendedName>
</protein>
<keyword evidence="8 11" id="KW-0067">ATP-binding</keyword>
<comment type="subcellular location">
    <subcellularLocation>
        <location evidence="1">Cell membrane</location>
    </subcellularLocation>
</comment>
<feature type="domain" description="Protein kinase" evidence="14">
    <location>
        <begin position="84"/>
        <end position="367"/>
    </location>
</feature>
<dbReference type="GO" id="GO:0005886">
    <property type="term" value="C:plasma membrane"/>
    <property type="evidence" value="ECO:0007669"/>
    <property type="project" value="UniProtKB-SubCell"/>
</dbReference>
<keyword evidence="4 12" id="KW-0723">Serine/threonine-protein kinase</keyword>
<dbReference type="PROSITE" id="PS00108">
    <property type="entry name" value="PROTEIN_KINASE_ST"/>
    <property type="match status" value="1"/>
</dbReference>
<dbReference type="InterPro" id="IPR008271">
    <property type="entry name" value="Ser/Thr_kinase_AS"/>
</dbReference>
<feature type="region of interest" description="Disordered" evidence="13">
    <location>
        <begin position="373"/>
        <end position="406"/>
    </location>
</feature>
<dbReference type="Proteomes" id="UP001642260">
    <property type="component" value="Unassembled WGS sequence"/>
</dbReference>
<evidence type="ECO:0000256" key="10">
    <source>
        <dbReference type="ARBA" id="ARBA00048679"/>
    </source>
</evidence>
<dbReference type="Gene3D" id="3.30.200.20">
    <property type="entry name" value="Phosphorylase Kinase, domain 1"/>
    <property type="match status" value="1"/>
</dbReference>
<evidence type="ECO:0000256" key="4">
    <source>
        <dbReference type="ARBA" id="ARBA00022527"/>
    </source>
</evidence>
<dbReference type="PANTHER" id="PTHR45621">
    <property type="entry name" value="OS01G0588500 PROTEIN-RELATED"/>
    <property type="match status" value="1"/>
</dbReference>
<dbReference type="InterPro" id="IPR011009">
    <property type="entry name" value="Kinase-like_dom_sf"/>
</dbReference>
<organism evidence="15 16">
    <name type="scientific">Eruca vesicaria subsp. sativa</name>
    <name type="common">Garden rocket</name>
    <name type="synonym">Eruca sativa</name>
    <dbReference type="NCBI Taxonomy" id="29727"/>
    <lineage>
        <taxon>Eukaryota</taxon>
        <taxon>Viridiplantae</taxon>
        <taxon>Streptophyta</taxon>
        <taxon>Embryophyta</taxon>
        <taxon>Tracheophyta</taxon>
        <taxon>Spermatophyta</taxon>
        <taxon>Magnoliopsida</taxon>
        <taxon>eudicotyledons</taxon>
        <taxon>Gunneridae</taxon>
        <taxon>Pentapetalae</taxon>
        <taxon>rosids</taxon>
        <taxon>malvids</taxon>
        <taxon>Brassicales</taxon>
        <taxon>Brassicaceae</taxon>
        <taxon>Brassiceae</taxon>
        <taxon>Eruca</taxon>
    </lineage>
</organism>
<feature type="binding site" evidence="11">
    <location>
        <position position="120"/>
    </location>
    <ligand>
        <name>ATP</name>
        <dbReference type="ChEBI" id="CHEBI:30616"/>
    </ligand>
</feature>
<evidence type="ECO:0000256" key="12">
    <source>
        <dbReference type="RuleBase" id="RU000304"/>
    </source>
</evidence>
<dbReference type="InterPro" id="IPR000719">
    <property type="entry name" value="Prot_kinase_dom"/>
</dbReference>
<dbReference type="GO" id="GO:0004674">
    <property type="term" value="F:protein serine/threonine kinase activity"/>
    <property type="evidence" value="ECO:0007669"/>
    <property type="project" value="UniProtKB-KW"/>
</dbReference>
<accession>A0ABC8LHA3</accession>
<keyword evidence="3" id="KW-1003">Cell membrane</keyword>
<dbReference type="SUPFAM" id="SSF56112">
    <property type="entry name" value="Protein kinase-like (PK-like)"/>
    <property type="match status" value="1"/>
</dbReference>
<keyword evidence="5" id="KW-0808">Transferase</keyword>
<keyword evidence="6 11" id="KW-0547">Nucleotide-binding</keyword>
<reference evidence="15 16" key="1">
    <citation type="submission" date="2022-03" db="EMBL/GenBank/DDBJ databases">
        <authorList>
            <person name="Macdonald S."/>
            <person name="Ahmed S."/>
            <person name="Newling K."/>
        </authorList>
    </citation>
    <scope>NUCLEOTIDE SEQUENCE [LARGE SCALE GENOMIC DNA]</scope>
</reference>
<dbReference type="EMBL" id="CAKOAT010564043">
    <property type="protein sequence ID" value="CAH8382807.1"/>
    <property type="molecule type" value="Genomic_DNA"/>
</dbReference>
<sequence length="406" mass="45773">MNCLFLFKSKKPKPRNQQKDKTKGKEIAQNSAPELRNQSATSSFNLQTPRSLPSPRSIRDLYTERENNLRVFTYEELSEATYGFNRKLKIGEGGFGSVYKGKIPTTKDSDSSPLVVAIKKLNRQGLQGHKQWLAEVQFLGVVNHKNVVKLIGYCSEDGETGIERLLVYEYMSNRSLEDHLFTRGSRILPWKQRLEIMLGAAEGLAYLHEVKVIYRDFKTSNVLLNDELCPKLSDFGLAREGPQGDNTHVTTARVGTQGYAAPEYVQTGHLRLKSDVYSFGVVLYEIITGRRTIERNKPAAERKLLDWVKEYPADSQRFSMIVDPRLRNYYPAAGARSLAKLADLCLKKNDKDRPTMEIVVERLRKIIEESGECSMAASKESTSQVRSKSRGAGPVKGSMRGGVSVR</sequence>
<gene>
    <name evidence="15" type="ORF">ERUC_LOCUS35290</name>
</gene>
<evidence type="ECO:0000256" key="11">
    <source>
        <dbReference type="PROSITE-ProRule" id="PRU10141"/>
    </source>
</evidence>
<dbReference type="CDD" id="cd14066">
    <property type="entry name" value="STKc_IRAK"/>
    <property type="match status" value="1"/>
</dbReference>
<evidence type="ECO:0000256" key="2">
    <source>
        <dbReference type="ARBA" id="ARBA00012513"/>
    </source>
</evidence>
<dbReference type="InterPro" id="IPR017441">
    <property type="entry name" value="Protein_kinase_ATP_BS"/>
</dbReference>
<comment type="caution">
    <text evidence="15">The sequence shown here is derived from an EMBL/GenBank/DDBJ whole genome shotgun (WGS) entry which is preliminary data.</text>
</comment>
<dbReference type="Gene3D" id="1.10.510.10">
    <property type="entry name" value="Transferase(Phosphotransferase) domain 1"/>
    <property type="match status" value="1"/>
</dbReference>
<keyword evidence="3" id="KW-0472">Membrane</keyword>
<comment type="catalytic activity">
    <reaction evidence="10">
        <text>L-seryl-[protein] + ATP = O-phospho-L-seryl-[protein] + ADP + H(+)</text>
        <dbReference type="Rhea" id="RHEA:17989"/>
        <dbReference type="Rhea" id="RHEA-COMP:9863"/>
        <dbReference type="Rhea" id="RHEA-COMP:11604"/>
        <dbReference type="ChEBI" id="CHEBI:15378"/>
        <dbReference type="ChEBI" id="CHEBI:29999"/>
        <dbReference type="ChEBI" id="CHEBI:30616"/>
        <dbReference type="ChEBI" id="CHEBI:83421"/>
        <dbReference type="ChEBI" id="CHEBI:456216"/>
        <dbReference type="EC" id="2.7.11.1"/>
    </reaction>
</comment>
<dbReference type="InterPro" id="IPR050823">
    <property type="entry name" value="Plant_Ser_Thr_Prot_Kinase"/>
</dbReference>
<evidence type="ECO:0000313" key="16">
    <source>
        <dbReference type="Proteomes" id="UP001642260"/>
    </source>
</evidence>
<keyword evidence="16" id="KW-1185">Reference proteome</keyword>
<evidence type="ECO:0000256" key="5">
    <source>
        <dbReference type="ARBA" id="ARBA00022679"/>
    </source>
</evidence>
<evidence type="ECO:0000313" key="15">
    <source>
        <dbReference type="EMBL" id="CAH8382807.1"/>
    </source>
</evidence>
<comment type="catalytic activity">
    <reaction evidence="9">
        <text>L-threonyl-[protein] + ATP = O-phospho-L-threonyl-[protein] + ADP + H(+)</text>
        <dbReference type="Rhea" id="RHEA:46608"/>
        <dbReference type="Rhea" id="RHEA-COMP:11060"/>
        <dbReference type="Rhea" id="RHEA-COMP:11605"/>
        <dbReference type="ChEBI" id="CHEBI:15378"/>
        <dbReference type="ChEBI" id="CHEBI:30013"/>
        <dbReference type="ChEBI" id="CHEBI:30616"/>
        <dbReference type="ChEBI" id="CHEBI:61977"/>
        <dbReference type="ChEBI" id="CHEBI:456216"/>
        <dbReference type="EC" id="2.7.11.1"/>
    </reaction>
</comment>
<dbReference type="AlphaFoldDB" id="A0ABC8LHA3"/>
<proteinExistence type="inferred from homology"/>
<evidence type="ECO:0000256" key="3">
    <source>
        <dbReference type="ARBA" id="ARBA00022475"/>
    </source>
</evidence>
<feature type="region of interest" description="Disordered" evidence="13">
    <location>
        <begin position="8"/>
        <end position="59"/>
    </location>
</feature>
<dbReference type="FunFam" id="1.10.510.10:FF:000095">
    <property type="entry name" value="protein STRUBBELIG-RECEPTOR FAMILY 8"/>
    <property type="match status" value="1"/>
</dbReference>
<dbReference type="PROSITE" id="PS00107">
    <property type="entry name" value="PROTEIN_KINASE_ATP"/>
    <property type="match status" value="1"/>
</dbReference>
<feature type="compositionally biased region" description="Polar residues" evidence="13">
    <location>
        <begin position="28"/>
        <end position="51"/>
    </location>
</feature>
<keyword evidence="7" id="KW-0418">Kinase</keyword>
<name>A0ABC8LHA3_ERUVS</name>
<evidence type="ECO:0000256" key="1">
    <source>
        <dbReference type="ARBA" id="ARBA00004236"/>
    </source>
</evidence>
<evidence type="ECO:0000259" key="14">
    <source>
        <dbReference type="PROSITE" id="PS50011"/>
    </source>
</evidence>
<dbReference type="InterPro" id="IPR001245">
    <property type="entry name" value="Ser-Thr/Tyr_kinase_cat_dom"/>
</dbReference>
<dbReference type="EC" id="2.7.11.1" evidence="2"/>